<gene>
    <name evidence="4" type="ORF">METZ01_LOCUS389749</name>
</gene>
<dbReference type="GO" id="GO:0003842">
    <property type="term" value="F:L-glutamate gamma-semialdehyde dehydrogenase activity"/>
    <property type="evidence" value="ECO:0007669"/>
    <property type="project" value="TreeGrafter"/>
</dbReference>
<reference evidence="4" key="1">
    <citation type="submission" date="2018-05" db="EMBL/GenBank/DDBJ databases">
        <authorList>
            <person name="Lanie J.A."/>
            <person name="Ng W.-L."/>
            <person name="Kazmierczak K.M."/>
            <person name="Andrzejewski T.M."/>
            <person name="Davidsen T.M."/>
            <person name="Wayne K.J."/>
            <person name="Tettelin H."/>
            <person name="Glass J.I."/>
            <person name="Rusch D."/>
            <person name="Podicherti R."/>
            <person name="Tsui H.-C.T."/>
            <person name="Winkler M.E."/>
        </authorList>
    </citation>
    <scope>NUCLEOTIDE SEQUENCE</scope>
</reference>
<evidence type="ECO:0000256" key="2">
    <source>
        <dbReference type="ARBA" id="ARBA00023027"/>
    </source>
</evidence>
<dbReference type="EMBL" id="UINC01146268">
    <property type="protein sequence ID" value="SVD36895.1"/>
    <property type="molecule type" value="Genomic_DNA"/>
</dbReference>
<proteinExistence type="predicted"/>
<evidence type="ECO:0000259" key="3">
    <source>
        <dbReference type="Pfam" id="PF00171"/>
    </source>
</evidence>
<dbReference type="GO" id="GO:0010133">
    <property type="term" value="P:L-proline catabolic process to L-glutamate"/>
    <property type="evidence" value="ECO:0007669"/>
    <property type="project" value="TreeGrafter"/>
</dbReference>
<dbReference type="InterPro" id="IPR050485">
    <property type="entry name" value="Proline_metab_enzyme"/>
</dbReference>
<evidence type="ECO:0000313" key="4">
    <source>
        <dbReference type="EMBL" id="SVD36895.1"/>
    </source>
</evidence>
<keyword evidence="1" id="KW-0560">Oxidoreductase</keyword>
<dbReference type="InterPro" id="IPR016161">
    <property type="entry name" value="Ald_DH/histidinol_DH"/>
</dbReference>
<dbReference type="InterPro" id="IPR016162">
    <property type="entry name" value="Ald_DH_N"/>
</dbReference>
<organism evidence="4">
    <name type="scientific">marine metagenome</name>
    <dbReference type="NCBI Taxonomy" id="408172"/>
    <lineage>
        <taxon>unclassified sequences</taxon>
        <taxon>metagenomes</taxon>
        <taxon>ecological metagenomes</taxon>
    </lineage>
</organism>
<dbReference type="AlphaFoldDB" id="A0A382USW4"/>
<dbReference type="PANTHER" id="PTHR42862:SF1">
    <property type="entry name" value="DELTA-1-PYRROLINE-5-CARBOXYLATE DEHYDROGENASE 2, ISOFORM A-RELATED"/>
    <property type="match status" value="1"/>
</dbReference>
<dbReference type="SUPFAM" id="SSF53720">
    <property type="entry name" value="ALDH-like"/>
    <property type="match status" value="1"/>
</dbReference>
<dbReference type="GO" id="GO:0009898">
    <property type="term" value="C:cytoplasmic side of plasma membrane"/>
    <property type="evidence" value="ECO:0007669"/>
    <property type="project" value="TreeGrafter"/>
</dbReference>
<dbReference type="InterPro" id="IPR015590">
    <property type="entry name" value="Aldehyde_DH_dom"/>
</dbReference>
<feature type="domain" description="Aldehyde dehydrogenase" evidence="3">
    <location>
        <begin position="51"/>
        <end position="274"/>
    </location>
</feature>
<sequence>MSSHPVNEPILNYAPGSDERKALKAEINRQMSEVIEIPCIVNGKEIYTNNTVTQVIPHNHGHILANVHLAGRSEMESACTSAVKAQSGWIDMGLEGRASIFERCADLLAGDWRMKVNAATMLNQSKTVFQAEIDAACELIDFWRFNAYYTRQFHDQFQPLVSPEGIANTTEIRPLEGFVLAITPFNFSSIAGNLPSAPALVGCTALWKPSRNSYYSNYMLMLLMMEAGLPPGVINFLPGSGAEITEVALSNPDFAGVHFTGSTAVFQGLWQRVAEALP</sequence>
<keyword evidence="2" id="KW-0520">NAD</keyword>
<dbReference type="FunFam" id="3.40.605.10:FF:000006">
    <property type="entry name" value="1-pyrroline-5-carboxylate dehydrogenase"/>
    <property type="match status" value="1"/>
</dbReference>
<feature type="non-terminal residue" evidence="4">
    <location>
        <position position="278"/>
    </location>
</feature>
<dbReference type="Gene3D" id="3.40.605.10">
    <property type="entry name" value="Aldehyde Dehydrogenase, Chain A, domain 1"/>
    <property type="match status" value="1"/>
</dbReference>
<accession>A0A382USW4</accession>
<dbReference type="Pfam" id="PF00171">
    <property type="entry name" value="Aldedh"/>
    <property type="match status" value="1"/>
</dbReference>
<dbReference type="PANTHER" id="PTHR42862">
    <property type="entry name" value="DELTA-1-PYRROLINE-5-CARBOXYLATE DEHYDROGENASE 1, ISOFORM A-RELATED"/>
    <property type="match status" value="1"/>
</dbReference>
<protein>
    <recommendedName>
        <fullName evidence="3">Aldehyde dehydrogenase domain-containing protein</fullName>
    </recommendedName>
</protein>
<name>A0A382USW4_9ZZZZ</name>
<evidence type="ECO:0000256" key="1">
    <source>
        <dbReference type="ARBA" id="ARBA00023002"/>
    </source>
</evidence>